<evidence type="ECO:0000256" key="2">
    <source>
        <dbReference type="ARBA" id="ARBA00005289"/>
    </source>
</evidence>
<reference evidence="11" key="1">
    <citation type="submission" date="2023-03" db="EMBL/GenBank/DDBJ databases">
        <authorList>
            <person name="Pearce D."/>
        </authorList>
    </citation>
    <scope>NUCLEOTIDE SEQUENCE</scope>
    <source>
        <strain evidence="11">Mc</strain>
    </source>
</reference>
<evidence type="ECO:0000256" key="8">
    <source>
        <dbReference type="ARBA" id="ARBA00023136"/>
    </source>
</evidence>
<evidence type="ECO:0000256" key="6">
    <source>
        <dbReference type="ARBA" id="ARBA00022801"/>
    </source>
</evidence>
<evidence type="ECO:0000313" key="11">
    <source>
        <dbReference type="EMBL" id="CAI8803995.1"/>
    </source>
</evidence>
<dbReference type="NCBIfam" id="TIGR01331">
    <property type="entry name" value="bisphos_cysQ"/>
    <property type="match status" value="1"/>
</dbReference>
<dbReference type="InterPro" id="IPR050725">
    <property type="entry name" value="CysQ/Inositol_MonoPase"/>
</dbReference>
<feature type="binding site" evidence="10">
    <location>
        <position position="93"/>
    </location>
    <ligand>
        <name>Mg(2+)</name>
        <dbReference type="ChEBI" id="CHEBI:18420"/>
        <label>2</label>
    </ligand>
</feature>
<dbReference type="GO" id="GO:0000287">
    <property type="term" value="F:magnesium ion binding"/>
    <property type="evidence" value="ECO:0007669"/>
    <property type="project" value="UniProtKB-UniRule"/>
</dbReference>
<feature type="binding site" evidence="10">
    <location>
        <position position="94"/>
    </location>
    <ligand>
        <name>Mg(2+)</name>
        <dbReference type="ChEBI" id="CHEBI:18420"/>
        <label>1</label>
        <note>catalytic</note>
    </ligand>
</feature>
<protein>
    <recommendedName>
        <fullName evidence="9">3'(2'),5'-bisphosphate nucleotidase CysQ</fullName>
        <ecNumber evidence="9">3.1.3.7</ecNumber>
    </recommendedName>
    <alternativeName>
        <fullName evidence="9">3'(2'),5-bisphosphonucleoside 3'(2')-phosphohydrolase</fullName>
    </alternativeName>
    <alternativeName>
        <fullName evidence="9">3'-phosphoadenosine 5'-phosphate phosphatase</fullName>
        <shortName evidence="9">PAP phosphatase</shortName>
    </alternativeName>
</protein>
<dbReference type="RefSeq" id="WP_017365752.1">
    <property type="nucleotide sequence ID" value="NZ_CP079097.1"/>
</dbReference>
<evidence type="ECO:0000256" key="5">
    <source>
        <dbReference type="ARBA" id="ARBA00022723"/>
    </source>
</evidence>
<dbReference type="Proteomes" id="UP001158598">
    <property type="component" value="Chromosome"/>
</dbReference>
<sequence length="272" mass="29612">MPIMKEPSRLLESVVALAKEAGRAILAIYDSEFSVTQKSDQSPLTAADLASHELIVAGLARLRPQFPVLSEESAAHAFEDRKNWSSLWLVDPLDGTKEFVKRNGEFTVNIALIHEHAPVLGVVHAPALDLTYFAAEGCGAFRQHGDQTPQRIRVRAQAPLHPVVVGSRSHVNAAMETYLNRLGECKLRPMGSSLKLCLVAEGTADLYPRIGPTSEWDTAAAHCVVTEAGGAVTDLTGAPLVYNARDSLLNPYFLVFGDKSRPWLDYTRGIEG</sequence>
<feature type="binding site" evidence="9">
    <location>
        <position position="71"/>
    </location>
    <ligand>
        <name>substrate</name>
    </ligand>
</feature>
<feature type="binding site" evidence="10">
    <location>
        <position position="91"/>
    </location>
    <ligand>
        <name>Mg(2+)</name>
        <dbReference type="ChEBI" id="CHEBI:18420"/>
        <label>1</label>
        <note>catalytic</note>
    </ligand>
</feature>
<keyword evidence="8 9" id="KW-0472">Membrane</keyword>
<keyword evidence="6 9" id="KW-0378">Hydrolase</keyword>
<feature type="binding site" evidence="9">
    <location>
        <position position="217"/>
    </location>
    <ligand>
        <name>Mg(2+)</name>
        <dbReference type="ChEBI" id="CHEBI:18420"/>
        <label>2</label>
    </ligand>
</feature>
<dbReference type="SUPFAM" id="SSF56655">
    <property type="entry name" value="Carbohydrate phosphatase"/>
    <property type="match status" value="1"/>
</dbReference>
<dbReference type="Pfam" id="PF00459">
    <property type="entry name" value="Inositol_P"/>
    <property type="match status" value="1"/>
</dbReference>
<dbReference type="InterPro" id="IPR000760">
    <property type="entry name" value="Inositol_monophosphatase-like"/>
</dbReference>
<dbReference type="AlphaFoldDB" id="A0AA35V5F8"/>
<dbReference type="HAMAP" id="MF_02095">
    <property type="entry name" value="CysQ"/>
    <property type="match status" value="1"/>
</dbReference>
<dbReference type="Gene3D" id="3.30.540.10">
    <property type="entry name" value="Fructose-1,6-Bisphosphatase, subunit A, domain 1"/>
    <property type="match status" value="1"/>
</dbReference>
<evidence type="ECO:0000256" key="9">
    <source>
        <dbReference type="HAMAP-Rule" id="MF_02095"/>
    </source>
</evidence>
<dbReference type="PROSITE" id="PS00630">
    <property type="entry name" value="IMP_2"/>
    <property type="match status" value="1"/>
</dbReference>
<dbReference type="PROSITE" id="PS00629">
    <property type="entry name" value="IMP_1"/>
    <property type="match status" value="1"/>
</dbReference>
<keyword evidence="5 9" id="KW-0479">Metal-binding</keyword>
<dbReference type="GO" id="GO:0000103">
    <property type="term" value="P:sulfate assimilation"/>
    <property type="evidence" value="ECO:0007669"/>
    <property type="project" value="TreeGrafter"/>
</dbReference>
<dbReference type="EC" id="3.1.3.7" evidence="9"/>
<evidence type="ECO:0000256" key="4">
    <source>
        <dbReference type="ARBA" id="ARBA00022519"/>
    </source>
</evidence>
<comment type="catalytic activity">
    <reaction evidence="1 9">
        <text>adenosine 3',5'-bisphosphate + H2O = AMP + phosphate</text>
        <dbReference type="Rhea" id="RHEA:10040"/>
        <dbReference type="ChEBI" id="CHEBI:15377"/>
        <dbReference type="ChEBI" id="CHEBI:43474"/>
        <dbReference type="ChEBI" id="CHEBI:58343"/>
        <dbReference type="ChEBI" id="CHEBI:456215"/>
        <dbReference type="EC" id="3.1.3.7"/>
    </reaction>
</comment>
<dbReference type="PANTHER" id="PTHR43028">
    <property type="entry name" value="3'(2'),5'-BISPHOSPHATE NUCLEOTIDASE 1"/>
    <property type="match status" value="1"/>
</dbReference>
<keyword evidence="3 9" id="KW-1003">Cell membrane</keyword>
<dbReference type="CDD" id="cd01638">
    <property type="entry name" value="CysQ"/>
    <property type="match status" value="1"/>
</dbReference>
<feature type="binding site" evidence="9">
    <location>
        <position position="91"/>
    </location>
    <ligand>
        <name>Mg(2+)</name>
        <dbReference type="ChEBI" id="CHEBI:18420"/>
        <label>1</label>
    </ligand>
</feature>
<dbReference type="InterPro" id="IPR020583">
    <property type="entry name" value="Inositol_monoP_metal-BS"/>
</dbReference>
<dbReference type="PRINTS" id="PR00377">
    <property type="entry name" value="IMPHPHTASES"/>
</dbReference>
<dbReference type="GO" id="GO:0046854">
    <property type="term" value="P:phosphatidylinositol phosphate biosynthetic process"/>
    <property type="evidence" value="ECO:0007669"/>
    <property type="project" value="InterPro"/>
</dbReference>
<evidence type="ECO:0000256" key="10">
    <source>
        <dbReference type="PIRSR" id="PIRSR600760-2"/>
    </source>
</evidence>
<evidence type="ECO:0000256" key="7">
    <source>
        <dbReference type="ARBA" id="ARBA00022842"/>
    </source>
</evidence>
<dbReference type="GO" id="GO:0050427">
    <property type="term" value="P:3'-phosphoadenosine 5'-phosphosulfate metabolic process"/>
    <property type="evidence" value="ECO:0007669"/>
    <property type="project" value="TreeGrafter"/>
</dbReference>
<accession>A0AA35V5F8</accession>
<feature type="binding site" evidence="9">
    <location>
        <position position="93"/>
    </location>
    <ligand>
        <name>Mg(2+)</name>
        <dbReference type="ChEBI" id="CHEBI:18420"/>
        <label>1</label>
    </ligand>
</feature>
<organism evidence="11 12">
    <name type="scientific">Methylococcus capsulatus</name>
    <dbReference type="NCBI Taxonomy" id="414"/>
    <lineage>
        <taxon>Bacteria</taxon>
        <taxon>Pseudomonadati</taxon>
        <taxon>Pseudomonadota</taxon>
        <taxon>Gammaproteobacteria</taxon>
        <taxon>Methylococcales</taxon>
        <taxon>Methylococcaceae</taxon>
        <taxon>Methylococcus</taxon>
    </lineage>
</organism>
<comment type="similarity">
    <text evidence="2 9">Belongs to the inositol monophosphatase superfamily. CysQ family.</text>
</comment>
<comment type="function">
    <text evidence="9">Converts adenosine-3',5'-bisphosphate (PAP) to AMP.</text>
</comment>
<evidence type="ECO:0000256" key="1">
    <source>
        <dbReference type="ARBA" id="ARBA00001625"/>
    </source>
</evidence>
<evidence type="ECO:0000256" key="3">
    <source>
        <dbReference type="ARBA" id="ARBA00022475"/>
    </source>
</evidence>
<dbReference type="InterPro" id="IPR020550">
    <property type="entry name" value="Inositol_monophosphatase_CS"/>
</dbReference>
<dbReference type="PANTHER" id="PTHR43028:SF5">
    <property type="entry name" value="3'(2'),5'-BISPHOSPHATE NUCLEOTIDASE 1"/>
    <property type="match status" value="1"/>
</dbReference>
<evidence type="ECO:0000313" key="12">
    <source>
        <dbReference type="Proteomes" id="UP001158598"/>
    </source>
</evidence>
<dbReference type="FunFam" id="3.30.540.10:FF:000007">
    <property type="entry name" value="3'(2'),5'-bisphosphate nucleotidase CysQ"/>
    <property type="match status" value="1"/>
</dbReference>
<comment type="subcellular location">
    <subcellularLocation>
        <location evidence="9">Cell inner membrane</location>
        <topology evidence="9">Peripheral membrane protein</topology>
        <orientation evidence="9">Cytoplasmic side</orientation>
    </subcellularLocation>
</comment>
<keyword evidence="7 9" id="KW-0460">Magnesium</keyword>
<feature type="binding site" evidence="9">
    <location>
        <position position="91"/>
    </location>
    <ligand>
        <name>Mg(2+)</name>
        <dbReference type="ChEBI" id="CHEBI:18420"/>
        <label>2</label>
    </ligand>
</feature>
<gene>
    <name evidence="9 11" type="primary">cysQ</name>
    <name evidence="11" type="ORF">MCNOR_1623</name>
</gene>
<dbReference type="Gene3D" id="3.40.190.80">
    <property type="match status" value="1"/>
</dbReference>
<dbReference type="GO" id="GO:0008441">
    <property type="term" value="F:3'(2'),5'-bisphosphate nucleotidase activity"/>
    <property type="evidence" value="ECO:0007669"/>
    <property type="project" value="UniProtKB-UniRule"/>
</dbReference>
<dbReference type="FunFam" id="3.40.190.80:FF:000005">
    <property type="entry name" value="3'(2'),5'-bisphosphate nucleotidase CysQ"/>
    <property type="match status" value="1"/>
</dbReference>
<comment type="cofactor">
    <cofactor evidence="9 10">
        <name>Mg(2+)</name>
        <dbReference type="ChEBI" id="CHEBI:18420"/>
    </cofactor>
</comment>
<feature type="binding site" evidence="9">
    <location>
        <begin position="93"/>
        <end position="96"/>
    </location>
    <ligand>
        <name>substrate</name>
    </ligand>
</feature>
<feature type="binding site" evidence="9">
    <location>
        <position position="71"/>
    </location>
    <ligand>
        <name>Mg(2+)</name>
        <dbReference type="ChEBI" id="CHEBI:18420"/>
        <label>1</label>
    </ligand>
</feature>
<name>A0AA35V5F8_METCP</name>
<keyword evidence="4 9" id="KW-0997">Cell inner membrane</keyword>
<feature type="binding site" evidence="9">
    <location>
        <position position="217"/>
    </location>
    <ligand>
        <name>substrate</name>
    </ligand>
</feature>
<dbReference type="InterPro" id="IPR006240">
    <property type="entry name" value="CysQ"/>
</dbReference>
<feature type="binding site" evidence="10">
    <location>
        <position position="217"/>
    </location>
    <ligand>
        <name>Mg(2+)</name>
        <dbReference type="ChEBI" id="CHEBI:18420"/>
        <label>1</label>
        <note>catalytic</note>
    </ligand>
</feature>
<proteinExistence type="inferred from homology"/>
<dbReference type="EMBL" id="OX458332">
    <property type="protein sequence ID" value="CAI8803995.1"/>
    <property type="molecule type" value="Genomic_DNA"/>
</dbReference>
<dbReference type="GO" id="GO:0005886">
    <property type="term" value="C:plasma membrane"/>
    <property type="evidence" value="ECO:0007669"/>
    <property type="project" value="UniProtKB-SubCell"/>
</dbReference>
<feature type="binding site" evidence="9">
    <location>
        <position position="94"/>
    </location>
    <ligand>
        <name>Mg(2+)</name>
        <dbReference type="ChEBI" id="CHEBI:18420"/>
        <label>2</label>
    </ligand>
</feature>
<feature type="binding site" evidence="10">
    <location>
        <position position="71"/>
    </location>
    <ligand>
        <name>Mg(2+)</name>
        <dbReference type="ChEBI" id="CHEBI:18420"/>
        <label>1</label>
        <note>catalytic</note>
    </ligand>
</feature>